<dbReference type="InterPro" id="IPR001514">
    <property type="entry name" value="DNA-dir_RNA_pol_30-40kDasu_CS"/>
</dbReference>
<dbReference type="GO" id="GO:0003899">
    <property type="term" value="F:DNA-directed RNA polymerase activity"/>
    <property type="evidence" value="ECO:0007669"/>
    <property type="project" value="InterPro"/>
</dbReference>
<evidence type="ECO:0000256" key="5">
    <source>
        <dbReference type="ARBA" id="ARBA00023242"/>
    </source>
</evidence>
<dbReference type="PANTHER" id="PTHR11800">
    <property type="entry name" value="DNA-DIRECTED RNA POLYMERASE"/>
    <property type="match status" value="1"/>
</dbReference>
<accession>A0A316UEF0</accession>
<dbReference type="Proteomes" id="UP000245942">
    <property type="component" value="Unassembled WGS sequence"/>
</dbReference>
<dbReference type="InterPro" id="IPR033901">
    <property type="entry name" value="RNAPI/III_AC40"/>
</dbReference>
<keyword evidence="9" id="KW-1185">Reference proteome</keyword>
<dbReference type="InterPro" id="IPR011262">
    <property type="entry name" value="DNA-dir_RNA_pol_insert"/>
</dbReference>
<dbReference type="RefSeq" id="XP_025350817.1">
    <property type="nucleotide sequence ID" value="XM_025491302.1"/>
</dbReference>
<dbReference type="PROSITE" id="PS00446">
    <property type="entry name" value="RNA_POL_D_30KD"/>
    <property type="match status" value="1"/>
</dbReference>
<dbReference type="FunFam" id="2.170.120.12:FF:000003">
    <property type="entry name" value="Dna-directed rna polymerases i and iii subunit"/>
    <property type="match status" value="1"/>
</dbReference>
<comment type="subcellular location">
    <subcellularLocation>
        <location evidence="1">Nucleus</location>
    </subcellularLocation>
</comment>
<dbReference type="SUPFAM" id="SSF55257">
    <property type="entry name" value="RBP11-like subunits of RNA polymerase"/>
    <property type="match status" value="1"/>
</dbReference>
<feature type="domain" description="DNA-directed RNA polymerase RpoA/D/Rpb3-type" evidence="7">
    <location>
        <begin position="48"/>
        <end position="329"/>
    </location>
</feature>
<dbReference type="CDD" id="cd07032">
    <property type="entry name" value="RNAP_I_II_AC40"/>
    <property type="match status" value="1"/>
</dbReference>
<evidence type="ECO:0000256" key="6">
    <source>
        <dbReference type="ARBA" id="ARBA00025804"/>
    </source>
</evidence>
<dbReference type="GO" id="GO:0003677">
    <property type="term" value="F:DNA binding"/>
    <property type="evidence" value="ECO:0007669"/>
    <property type="project" value="InterPro"/>
</dbReference>
<dbReference type="Pfam" id="PF01193">
    <property type="entry name" value="RNA_pol_L"/>
    <property type="match status" value="1"/>
</dbReference>
<dbReference type="STRING" id="1684307.A0A316UEF0"/>
<name>A0A316UEF0_9BASI</name>
<dbReference type="SUPFAM" id="SSF56553">
    <property type="entry name" value="Insert subdomain of RNA polymerase alpha subunit"/>
    <property type="match status" value="1"/>
</dbReference>
<evidence type="ECO:0000313" key="9">
    <source>
        <dbReference type="Proteomes" id="UP000245942"/>
    </source>
</evidence>
<dbReference type="GO" id="GO:0006351">
    <property type="term" value="P:DNA-templated transcription"/>
    <property type="evidence" value="ECO:0007669"/>
    <property type="project" value="InterPro"/>
</dbReference>
<dbReference type="GO" id="GO:0046983">
    <property type="term" value="F:protein dimerization activity"/>
    <property type="evidence" value="ECO:0007669"/>
    <property type="project" value="InterPro"/>
</dbReference>
<dbReference type="GeneID" id="37013036"/>
<proteinExistence type="inferred from homology"/>
<dbReference type="InterPro" id="IPR036643">
    <property type="entry name" value="RNApol_insert_sf"/>
</dbReference>
<comment type="similarity">
    <text evidence="6">Belongs to the archaeal Rpo3/eukaryotic RPB3 RNA polymerase subunit family.</text>
</comment>
<dbReference type="OrthoDB" id="270173at2759"/>
<evidence type="ECO:0000259" key="7">
    <source>
        <dbReference type="SMART" id="SM00662"/>
    </source>
</evidence>
<keyword evidence="5" id="KW-0539">Nucleus</keyword>
<reference evidence="8 9" key="1">
    <citation type="journal article" date="2018" name="Mol. Biol. Evol.">
        <title>Broad Genomic Sampling Reveals a Smut Pathogenic Ancestry of the Fungal Clade Ustilaginomycotina.</title>
        <authorList>
            <person name="Kijpornyongpan T."/>
            <person name="Mondo S.J."/>
            <person name="Barry K."/>
            <person name="Sandor L."/>
            <person name="Lee J."/>
            <person name="Lipzen A."/>
            <person name="Pangilinan J."/>
            <person name="LaButti K."/>
            <person name="Hainaut M."/>
            <person name="Henrissat B."/>
            <person name="Grigoriev I.V."/>
            <person name="Spatafora J.W."/>
            <person name="Aime M.C."/>
        </authorList>
    </citation>
    <scope>NUCLEOTIDE SEQUENCE [LARGE SCALE GENOMIC DNA]</scope>
    <source>
        <strain evidence="8 9">MCA 4718</strain>
    </source>
</reference>
<dbReference type="AlphaFoldDB" id="A0A316UEF0"/>
<evidence type="ECO:0000256" key="1">
    <source>
        <dbReference type="ARBA" id="ARBA00004123"/>
    </source>
</evidence>
<dbReference type="Pfam" id="PF01000">
    <property type="entry name" value="RNA_pol_A_bac"/>
    <property type="match status" value="1"/>
</dbReference>
<evidence type="ECO:0000256" key="2">
    <source>
        <dbReference type="ARBA" id="ARBA00022083"/>
    </source>
</evidence>
<dbReference type="Gene3D" id="3.30.1360.10">
    <property type="entry name" value="RNA polymerase, RBP11-like subunit"/>
    <property type="match status" value="1"/>
</dbReference>
<dbReference type="GO" id="GO:0005666">
    <property type="term" value="C:RNA polymerase III complex"/>
    <property type="evidence" value="ECO:0007669"/>
    <property type="project" value="TreeGrafter"/>
</dbReference>
<protein>
    <recommendedName>
        <fullName evidence="2">DNA-directed RNA polymerases I and III subunit RPAC1</fullName>
    </recommendedName>
</protein>
<dbReference type="InterPro" id="IPR036603">
    <property type="entry name" value="RBP11-like"/>
</dbReference>
<dbReference type="PANTHER" id="PTHR11800:SF13">
    <property type="entry name" value="DNA-DIRECTED RNA POLYMERASES I AND III SUBUNIT RPAC1"/>
    <property type="match status" value="1"/>
</dbReference>
<dbReference type="GO" id="GO:0005736">
    <property type="term" value="C:RNA polymerase I complex"/>
    <property type="evidence" value="ECO:0007669"/>
    <property type="project" value="TreeGrafter"/>
</dbReference>
<dbReference type="SMART" id="SM00662">
    <property type="entry name" value="RPOLD"/>
    <property type="match status" value="1"/>
</dbReference>
<gene>
    <name evidence="8" type="ORF">BCV69DRAFT_279586</name>
</gene>
<organism evidence="8 9">
    <name type="scientific">Pseudomicrostroma glucosiphilum</name>
    <dbReference type="NCBI Taxonomy" id="1684307"/>
    <lineage>
        <taxon>Eukaryota</taxon>
        <taxon>Fungi</taxon>
        <taxon>Dikarya</taxon>
        <taxon>Basidiomycota</taxon>
        <taxon>Ustilaginomycotina</taxon>
        <taxon>Exobasidiomycetes</taxon>
        <taxon>Microstromatales</taxon>
        <taxon>Microstromatales incertae sedis</taxon>
        <taxon>Pseudomicrostroma</taxon>
    </lineage>
</organism>
<dbReference type="Gene3D" id="2.170.120.12">
    <property type="entry name" value="DNA-directed RNA polymerase, insert domain"/>
    <property type="match status" value="1"/>
</dbReference>
<evidence type="ECO:0000256" key="3">
    <source>
        <dbReference type="ARBA" id="ARBA00022478"/>
    </source>
</evidence>
<dbReference type="HAMAP" id="MF_00320">
    <property type="entry name" value="RNApol_arch_Rpo3"/>
    <property type="match status" value="1"/>
</dbReference>
<evidence type="ECO:0000313" key="8">
    <source>
        <dbReference type="EMBL" id="PWN23657.1"/>
    </source>
</evidence>
<keyword evidence="4" id="KW-0804">Transcription</keyword>
<dbReference type="EMBL" id="KZ819321">
    <property type="protein sequence ID" value="PWN23657.1"/>
    <property type="molecule type" value="Genomic_DNA"/>
</dbReference>
<sequence>MPSVAKENLVEVRPERVGGVSTPPDGPFDLSAFSQALTVQPTRLSSERIEFDLIGVDASVANAIRRVLMAEVPTVAIENVYIFNNTSIIQDEVLAHRLGLVPILIDPERIEFRGGTTEATEENTLVFMLNAKCEKNKKAAKGEKDEEKKYIESNIYASHMQWDPKGDQENMFGSAPPRAANPDILLAKLRPGQELAIELHAVKGVGRDHAKFSPVATASYRLLPHIDIAAGGIPKEHRAKFIKCFPEGVIGLRKRKSDGEEEVYVKNPRKDTVSREVLRHKEFEDKVKLGRVRDHFLFDIESTGPYAPERLLPAAIRCLTSKVDTVLKSLDNLEADLGIAS</sequence>
<evidence type="ECO:0000256" key="4">
    <source>
        <dbReference type="ARBA" id="ARBA00023163"/>
    </source>
</evidence>
<keyword evidence="3" id="KW-0240">DNA-directed RNA polymerase</keyword>
<dbReference type="GO" id="GO:0055029">
    <property type="term" value="C:nuclear DNA-directed RNA polymerase complex"/>
    <property type="evidence" value="ECO:0007669"/>
    <property type="project" value="UniProtKB-ARBA"/>
</dbReference>
<dbReference type="InterPro" id="IPR050518">
    <property type="entry name" value="Rpo3/RPB3_RNA_Pol_subunit"/>
</dbReference>
<dbReference type="InterPro" id="IPR022842">
    <property type="entry name" value="RNAP_Rpo3/Rpb3/RPAC1"/>
</dbReference>
<dbReference type="InterPro" id="IPR011263">
    <property type="entry name" value="DNA-dir_RNA_pol_RpoA/D/Rpb3"/>
</dbReference>